<reference evidence="1" key="2">
    <citation type="journal article" date="2020" name="Nat. Commun.">
        <title>Large-scale genome sequencing of mycorrhizal fungi provides insights into the early evolution of symbiotic traits.</title>
        <authorList>
            <person name="Miyauchi S."/>
            <person name="Kiss E."/>
            <person name="Kuo A."/>
            <person name="Drula E."/>
            <person name="Kohler A."/>
            <person name="Sanchez-Garcia M."/>
            <person name="Morin E."/>
            <person name="Andreopoulos B."/>
            <person name="Barry K.W."/>
            <person name="Bonito G."/>
            <person name="Buee M."/>
            <person name="Carver A."/>
            <person name="Chen C."/>
            <person name="Cichocki N."/>
            <person name="Clum A."/>
            <person name="Culley D."/>
            <person name="Crous P.W."/>
            <person name="Fauchery L."/>
            <person name="Girlanda M."/>
            <person name="Hayes R.D."/>
            <person name="Keri Z."/>
            <person name="LaButti K."/>
            <person name="Lipzen A."/>
            <person name="Lombard V."/>
            <person name="Magnuson J."/>
            <person name="Maillard F."/>
            <person name="Murat C."/>
            <person name="Nolan M."/>
            <person name="Ohm R.A."/>
            <person name="Pangilinan J."/>
            <person name="Pereira M.F."/>
            <person name="Perotto S."/>
            <person name="Peter M."/>
            <person name="Pfister S."/>
            <person name="Riley R."/>
            <person name="Sitrit Y."/>
            <person name="Stielow J.B."/>
            <person name="Szollosi G."/>
            <person name="Zifcakova L."/>
            <person name="Stursova M."/>
            <person name="Spatafora J.W."/>
            <person name="Tedersoo L."/>
            <person name="Vaario L.M."/>
            <person name="Yamada A."/>
            <person name="Yan M."/>
            <person name="Wang P."/>
            <person name="Xu J."/>
            <person name="Bruns T."/>
            <person name="Baldrian P."/>
            <person name="Vilgalys R."/>
            <person name="Dunand C."/>
            <person name="Henrissat B."/>
            <person name="Grigoriev I.V."/>
            <person name="Hibbett D."/>
            <person name="Nagy L.G."/>
            <person name="Martin F.M."/>
        </authorList>
    </citation>
    <scope>NUCLEOTIDE SEQUENCE</scope>
    <source>
        <strain evidence="1">P2</strain>
    </source>
</reference>
<evidence type="ECO:0000313" key="2">
    <source>
        <dbReference type="Proteomes" id="UP000886501"/>
    </source>
</evidence>
<reference evidence="1" key="1">
    <citation type="submission" date="2019-10" db="EMBL/GenBank/DDBJ databases">
        <authorList>
            <consortium name="DOE Joint Genome Institute"/>
            <person name="Kuo A."/>
            <person name="Miyauchi S."/>
            <person name="Kiss E."/>
            <person name="Drula E."/>
            <person name="Kohler A."/>
            <person name="Sanchez-Garcia M."/>
            <person name="Andreopoulos B."/>
            <person name="Barry K.W."/>
            <person name="Bonito G."/>
            <person name="Buee M."/>
            <person name="Carver A."/>
            <person name="Chen C."/>
            <person name="Cichocki N."/>
            <person name="Clum A."/>
            <person name="Culley D."/>
            <person name="Crous P.W."/>
            <person name="Fauchery L."/>
            <person name="Girlanda M."/>
            <person name="Hayes R."/>
            <person name="Keri Z."/>
            <person name="Labutti K."/>
            <person name="Lipzen A."/>
            <person name="Lombard V."/>
            <person name="Magnuson J."/>
            <person name="Maillard F."/>
            <person name="Morin E."/>
            <person name="Murat C."/>
            <person name="Nolan M."/>
            <person name="Ohm R."/>
            <person name="Pangilinan J."/>
            <person name="Pereira M."/>
            <person name="Perotto S."/>
            <person name="Peter M."/>
            <person name="Riley R."/>
            <person name="Sitrit Y."/>
            <person name="Stielow B."/>
            <person name="Szollosi G."/>
            <person name="Zifcakova L."/>
            <person name="Stursova M."/>
            <person name="Spatafora J.W."/>
            <person name="Tedersoo L."/>
            <person name="Vaario L.-M."/>
            <person name="Yamada A."/>
            <person name="Yan M."/>
            <person name="Wang P."/>
            <person name="Xu J."/>
            <person name="Bruns T."/>
            <person name="Baldrian P."/>
            <person name="Vilgalys R."/>
            <person name="Henrissat B."/>
            <person name="Grigoriev I.V."/>
            <person name="Hibbett D."/>
            <person name="Nagy L.G."/>
            <person name="Martin F.M."/>
        </authorList>
    </citation>
    <scope>NUCLEOTIDE SEQUENCE</scope>
    <source>
        <strain evidence="1">P2</strain>
    </source>
</reference>
<gene>
    <name evidence="1" type="ORF">BDM02DRAFT_3083778</name>
</gene>
<feature type="non-terminal residue" evidence="1">
    <location>
        <position position="316"/>
    </location>
</feature>
<organism evidence="1 2">
    <name type="scientific">Thelephora ganbajun</name>
    <name type="common">Ganba fungus</name>
    <dbReference type="NCBI Taxonomy" id="370292"/>
    <lineage>
        <taxon>Eukaryota</taxon>
        <taxon>Fungi</taxon>
        <taxon>Dikarya</taxon>
        <taxon>Basidiomycota</taxon>
        <taxon>Agaricomycotina</taxon>
        <taxon>Agaricomycetes</taxon>
        <taxon>Thelephorales</taxon>
        <taxon>Thelephoraceae</taxon>
        <taxon>Thelephora</taxon>
    </lineage>
</organism>
<protein>
    <submittedName>
        <fullName evidence="1">Uncharacterized protein</fullName>
    </submittedName>
</protein>
<accession>A0ACB6ZII8</accession>
<proteinExistence type="predicted"/>
<comment type="caution">
    <text evidence="1">The sequence shown here is derived from an EMBL/GenBank/DDBJ whole genome shotgun (WGS) entry which is preliminary data.</text>
</comment>
<sequence>MTHLSPAVFGMWSVSGVLLTSFCFYHLWHYDRFKCLRINHGPYSGAFKRLMTYTYLLTLPTITVYSVGNAVIKYQEGFIFHPHFGVLPKPYTEWSKAHRDAIFPLTMLFSIGFSLEMYVLVSWEFVIIRLTSLEELCFWLFLMRATASSQDWFKSTYFLIWSCGSLTALIYVPTVSVVFRNDPLKNEAYTFLAGSIGSLALTLSFVPILYSFPGFLRDLVRQGVDNATVIRLRKFHELNQLRIVFRLLFVVPLVILGIDGTKPHGHPINESVVLTDIFGMVSAFGCLVSSAITLLIFFPRNSKTEYESSHLGRLGR</sequence>
<name>A0ACB6ZII8_THEGA</name>
<evidence type="ECO:0000313" key="1">
    <source>
        <dbReference type="EMBL" id="KAF9649491.1"/>
    </source>
</evidence>
<dbReference type="EMBL" id="MU117997">
    <property type="protein sequence ID" value="KAF9649491.1"/>
    <property type="molecule type" value="Genomic_DNA"/>
</dbReference>
<dbReference type="Proteomes" id="UP000886501">
    <property type="component" value="Unassembled WGS sequence"/>
</dbReference>
<keyword evidence="2" id="KW-1185">Reference proteome</keyword>